<dbReference type="Pfam" id="PF07331">
    <property type="entry name" value="TctB"/>
    <property type="match status" value="1"/>
</dbReference>
<organism evidence="4 5">
    <name type="scientific">Thalassococcus profundi</name>
    <dbReference type="NCBI Taxonomy" id="2282382"/>
    <lineage>
        <taxon>Bacteria</taxon>
        <taxon>Pseudomonadati</taxon>
        <taxon>Pseudomonadota</taxon>
        <taxon>Alphaproteobacteria</taxon>
        <taxon>Rhodobacterales</taxon>
        <taxon>Roseobacteraceae</taxon>
        <taxon>Thalassococcus</taxon>
    </lineage>
</organism>
<feature type="transmembrane region" description="Helical" evidence="2">
    <location>
        <begin position="53"/>
        <end position="78"/>
    </location>
</feature>
<protein>
    <submittedName>
        <fullName evidence="4">Tripartite tricarboxylate transporter TctB family protein</fullName>
    </submittedName>
</protein>
<dbReference type="Proteomes" id="UP000253977">
    <property type="component" value="Unassembled WGS sequence"/>
</dbReference>
<keyword evidence="5" id="KW-1185">Reference proteome</keyword>
<evidence type="ECO:0000313" key="5">
    <source>
        <dbReference type="Proteomes" id="UP000253977"/>
    </source>
</evidence>
<evidence type="ECO:0000259" key="3">
    <source>
        <dbReference type="Pfam" id="PF07331"/>
    </source>
</evidence>
<keyword evidence="2" id="KW-0472">Membrane</keyword>
<dbReference type="EMBL" id="QPMK01000001">
    <property type="protein sequence ID" value="RDD68044.1"/>
    <property type="molecule type" value="Genomic_DNA"/>
</dbReference>
<feature type="transmembrane region" description="Helical" evidence="2">
    <location>
        <begin position="140"/>
        <end position="161"/>
    </location>
</feature>
<evidence type="ECO:0000313" key="4">
    <source>
        <dbReference type="EMBL" id="RDD68044.1"/>
    </source>
</evidence>
<reference evidence="4 5" key="1">
    <citation type="submission" date="2018-07" db="EMBL/GenBank/DDBJ databases">
        <title>Thalassococcus profundi sp. nov., a marine bacterium isolated from deep seawater of Okinawa Trough.</title>
        <authorList>
            <person name="Yu M."/>
        </authorList>
    </citation>
    <scope>NUCLEOTIDE SEQUENCE [LARGE SCALE GENOMIC DNA]</scope>
    <source>
        <strain evidence="4 5">WRAS1</strain>
    </source>
</reference>
<name>A0A369TTH4_9RHOB</name>
<keyword evidence="2" id="KW-1133">Transmembrane helix</keyword>
<keyword evidence="2" id="KW-0812">Transmembrane</keyword>
<comment type="caution">
    <text evidence="4">The sequence shown here is derived from an EMBL/GenBank/DDBJ whole genome shotgun (WGS) entry which is preliminary data.</text>
</comment>
<feature type="transmembrane region" description="Helical" evidence="2">
    <location>
        <begin position="98"/>
        <end position="128"/>
    </location>
</feature>
<evidence type="ECO:0000256" key="1">
    <source>
        <dbReference type="SAM" id="MobiDB-lite"/>
    </source>
</evidence>
<dbReference type="AlphaFoldDB" id="A0A369TTH4"/>
<accession>A0A369TTH4</accession>
<sequence>MTVRNQQDTVPMPLDPKDPPRQLGGELVIPVLAVAFTLYYFSSIWNSPWTAQVSAFMVGGILLLVCAMFFLRAILWLSRGQASLGVGNLFSIEDLRTGRIGLIATTVAFCVFIDQLGFTLTTFLFLALSMIILSKGKSPLLIVAISAVMALGGWAVFIWAFDTRFPRGWFEGVMQAVIANG</sequence>
<feature type="region of interest" description="Disordered" evidence="1">
    <location>
        <begin position="1"/>
        <end position="21"/>
    </location>
</feature>
<proteinExistence type="predicted"/>
<feature type="domain" description="DUF1468" evidence="3">
    <location>
        <begin position="31"/>
        <end position="166"/>
    </location>
</feature>
<feature type="transmembrane region" description="Helical" evidence="2">
    <location>
        <begin position="23"/>
        <end position="41"/>
    </location>
</feature>
<evidence type="ECO:0000256" key="2">
    <source>
        <dbReference type="SAM" id="Phobius"/>
    </source>
</evidence>
<dbReference type="InterPro" id="IPR009936">
    <property type="entry name" value="DUF1468"/>
</dbReference>
<gene>
    <name evidence="4" type="ORF">DU478_00795</name>
</gene>